<accession>A0A9D4V6A1</accession>
<comment type="caution">
    <text evidence="2">The sequence shown here is derived from an EMBL/GenBank/DDBJ whole genome shotgun (WGS) entry which is preliminary data.</text>
</comment>
<feature type="compositionally biased region" description="Basic and acidic residues" evidence="1">
    <location>
        <begin position="1"/>
        <end position="31"/>
    </location>
</feature>
<dbReference type="AlphaFoldDB" id="A0A9D4V6A1"/>
<evidence type="ECO:0000313" key="2">
    <source>
        <dbReference type="EMBL" id="KAI5079968.1"/>
    </source>
</evidence>
<dbReference type="Proteomes" id="UP000886520">
    <property type="component" value="Chromosome 5"/>
</dbReference>
<evidence type="ECO:0000313" key="3">
    <source>
        <dbReference type="Proteomes" id="UP000886520"/>
    </source>
</evidence>
<organism evidence="2 3">
    <name type="scientific">Adiantum capillus-veneris</name>
    <name type="common">Maidenhair fern</name>
    <dbReference type="NCBI Taxonomy" id="13818"/>
    <lineage>
        <taxon>Eukaryota</taxon>
        <taxon>Viridiplantae</taxon>
        <taxon>Streptophyta</taxon>
        <taxon>Embryophyta</taxon>
        <taxon>Tracheophyta</taxon>
        <taxon>Polypodiopsida</taxon>
        <taxon>Polypodiidae</taxon>
        <taxon>Polypodiales</taxon>
        <taxon>Pteridineae</taxon>
        <taxon>Pteridaceae</taxon>
        <taxon>Vittarioideae</taxon>
        <taxon>Adiantum</taxon>
    </lineage>
</organism>
<protein>
    <submittedName>
        <fullName evidence="2">Uncharacterized protein</fullName>
    </submittedName>
</protein>
<keyword evidence="3" id="KW-1185">Reference proteome</keyword>
<reference evidence="2 3" key="1">
    <citation type="submission" date="2021-01" db="EMBL/GenBank/DDBJ databases">
        <title>Adiantum capillus-veneris genome.</title>
        <authorList>
            <person name="Fang Y."/>
            <person name="Liao Q."/>
        </authorList>
    </citation>
    <scope>NUCLEOTIDE SEQUENCE [LARGE SCALE GENOMIC DNA]</scope>
    <source>
        <strain evidence="2">H3</strain>
        <tissue evidence="2">Leaf</tissue>
    </source>
</reference>
<sequence length="81" mass="9113">MKKTISKELEGLTKPKQKDDLKQASDSEKDSGGSLLVEIMNKPLDVALMAYKNRSIALTELPKKFQEYPNPQEENIGLVLH</sequence>
<dbReference type="EMBL" id="JABFUD020000005">
    <property type="protein sequence ID" value="KAI5079968.1"/>
    <property type="molecule type" value="Genomic_DNA"/>
</dbReference>
<gene>
    <name evidence="2" type="ORF">GOP47_0005447</name>
</gene>
<evidence type="ECO:0000256" key="1">
    <source>
        <dbReference type="SAM" id="MobiDB-lite"/>
    </source>
</evidence>
<name>A0A9D4V6A1_ADICA</name>
<feature type="region of interest" description="Disordered" evidence="1">
    <location>
        <begin position="1"/>
        <end position="34"/>
    </location>
</feature>
<proteinExistence type="predicted"/>